<dbReference type="InterPro" id="IPR051271">
    <property type="entry name" value="2C-system_Tx_regulators"/>
</dbReference>
<dbReference type="InterPro" id="IPR001789">
    <property type="entry name" value="Sig_transdc_resp-reg_receiver"/>
</dbReference>
<proteinExistence type="predicted"/>
<dbReference type="Proteomes" id="UP000198984">
    <property type="component" value="Unassembled WGS sequence"/>
</dbReference>
<dbReference type="AlphaFoldDB" id="A0A1H7SXV7"/>
<dbReference type="InterPro" id="IPR011006">
    <property type="entry name" value="CheY-like_superfamily"/>
</dbReference>
<dbReference type="GO" id="GO:0003677">
    <property type="term" value="F:DNA binding"/>
    <property type="evidence" value="ECO:0007669"/>
    <property type="project" value="InterPro"/>
</dbReference>
<accession>A0A1H7SXV7</accession>
<dbReference type="InterPro" id="IPR007492">
    <property type="entry name" value="LytTR_DNA-bd_dom"/>
</dbReference>
<evidence type="ECO:0000259" key="2">
    <source>
        <dbReference type="PROSITE" id="PS50110"/>
    </source>
</evidence>
<dbReference type="EMBL" id="FOBB01000002">
    <property type="protein sequence ID" value="SEL77500.1"/>
    <property type="molecule type" value="Genomic_DNA"/>
</dbReference>
<gene>
    <name evidence="3" type="ORF">SAMN04488505_1021084</name>
</gene>
<feature type="modified residue" description="4-aspartylphosphate" evidence="1">
    <location>
        <position position="54"/>
    </location>
</feature>
<dbReference type="SMART" id="SM00448">
    <property type="entry name" value="REC"/>
    <property type="match status" value="1"/>
</dbReference>
<feature type="domain" description="Response regulatory" evidence="2">
    <location>
        <begin position="3"/>
        <end position="114"/>
    </location>
</feature>
<dbReference type="PANTHER" id="PTHR45526:SF1">
    <property type="entry name" value="TRANSCRIPTIONAL REGULATORY PROTEIN DCUR-RELATED"/>
    <property type="match status" value="1"/>
</dbReference>
<evidence type="ECO:0000313" key="3">
    <source>
        <dbReference type="EMBL" id="SEL77500.1"/>
    </source>
</evidence>
<dbReference type="PROSITE" id="PS50110">
    <property type="entry name" value="RESPONSE_REGULATORY"/>
    <property type="match status" value="1"/>
</dbReference>
<dbReference type="GO" id="GO:0000156">
    <property type="term" value="F:phosphorelay response regulator activity"/>
    <property type="evidence" value="ECO:0007669"/>
    <property type="project" value="TreeGrafter"/>
</dbReference>
<dbReference type="SUPFAM" id="SSF52172">
    <property type="entry name" value="CheY-like"/>
    <property type="match status" value="1"/>
</dbReference>
<dbReference type="OrthoDB" id="9787344at2"/>
<dbReference type="Gene3D" id="2.40.50.1020">
    <property type="entry name" value="LytTr DNA-binding domain"/>
    <property type="match status" value="1"/>
</dbReference>
<keyword evidence="1" id="KW-0597">Phosphoprotein</keyword>
<name>A0A1H7SXV7_9BACT</name>
<evidence type="ECO:0000313" key="4">
    <source>
        <dbReference type="Proteomes" id="UP000198984"/>
    </source>
</evidence>
<dbReference type="Pfam" id="PF04397">
    <property type="entry name" value="LytTR"/>
    <property type="match status" value="1"/>
</dbReference>
<protein>
    <submittedName>
        <fullName evidence="3">Two component transcriptional regulator, LytTR family</fullName>
    </submittedName>
</protein>
<reference evidence="3 4" key="1">
    <citation type="submission" date="2016-10" db="EMBL/GenBank/DDBJ databases">
        <authorList>
            <person name="de Groot N.N."/>
        </authorList>
    </citation>
    <scope>NUCLEOTIDE SEQUENCE [LARGE SCALE GENOMIC DNA]</scope>
    <source>
        <strain evidence="3 4">DSM 21039</strain>
    </source>
</reference>
<keyword evidence="4" id="KW-1185">Reference proteome</keyword>
<organism evidence="3 4">
    <name type="scientific">Chitinophaga rupis</name>
    <dbReference type="NCBI Taxonomy" id="573321"/>
    <lineage>
        <taxon>Bacteria</taxon>
        <taxon>Pseudomonadati</taxon>
        <taxon>Bacteroidota</taxon>
        <taxon>Chitinophagia</taxon>
        <taxon>Chitinophagales</taxon>
        <taxon>Chitinophagaceae</taxon>
        <taxon>Chitinophaga</taxon>
    </lineage>
</organism>
<sequence length="241" mass="27697">MIKCLAVDDELLSLDLLEDNIRRVPFLQLAGRCSNAYEAMSIMLKEPVDLIFLDIQMPGLTGTQFVQSLAHRPMVIFITAYKKYALEGFELDVLDYLIKPVPFDRFLKAVNKAAEYHALKNATPAAAPQQEPNTDYFFVNVEYNLVKVVVSEISHIEGWKDYIKIYCCNEEKPLVTRLPIKVLMDRLPAGRFVRVHKSYIVAVDKIFAIRKNRIYIGRHIIPVSDSHREELFNIIGPQNLK</sequence>
<evidence type="ECO:0000256" key="1">
    <source>
        <dbReference type="PROSITE-ProRule" id="PRU00169"/>
    </source>
</evidence>
<dbReference type="STRING" id="573321.SAMN04488505_1021084"/>
<dbReference type="Pfam" id="PF00072">
    <property type="entry name" value="Response_reg"/>
    <property type="match status" value="1"/>
</dbReference>
<dbReference type="RefSeq" id="WP_089911466.1">
    <property type="nucleotide sequence ID" value="NZ_FOBB01000002.1"/>
</dbReference>
<dbReference type="Gene3D" id="3.40.50.2300">
    <property type="match status" value="1"/>
</dbReference>
<dbReference type="SMART" id="SM00850">
    <property type="entry name" value="LytTR"/>
    <property type="match status" value="1"/>
</dbReference>
<dbReference type="PANTHER" id="PTHR45526">
    <property type="entry name" value="TRANSCRIPTIONAL REGULATORY PROTEIN DPIA"/>
    <property type="match status" value="1"/>
</dbReference>